<dbReference type="Gene3D" id="3.40.50.150">
    <property type="entry name" value="Vaccinia Virus protein VP39"/>
    <property type="match status" value="1"/>
</dbReference>
<dbReference type="GO" id="GO:0008168">
    <property type="term" value="F:methyltransferase activity"/>
    <property type="evidence" value="ECO:0007669"/>
    <property type="project" value="UniProtKB-KW"/>
</dbReference>
<feature type="domain" description="Methyltransferase" evidence="4">
    <location>
        <begin position="47"/>
        <end position="137"/>
    </location>
</feature>
<dbReference type="PANTHER" id="PTHR43464:SF19">
    <property type="entry name" value="UBIQUINONE BIOSYNTHESIS O-METHYLTRANSFERASE, MITOCHONDRIAL"/>
    <property type="match status" value="1"/>
</dbReference>
<dbReference type="AlphaFoldDB" id="A0A7C9N0E7"/>
<keyword evidence="3" id="KW-0949">S-adenosyl-L-methionine</keyword>
<dbReference type="Proteomes" id="UP000480350">
    <property type="component" value="Unassembled WGS sequence"/>
</dbReference>
<dbReference type="SUPFAM" id="SSF53335">
    <property type="entry name" value="S-adenosyl-L-methionine-dependent methyltransferases"/>
    <property type="match status" value="1"/>
</dbReference>
<keyword evidence="2 5" id="KW-0808">Transferase</keyword>
<reference evidence="5 6" key="1">
    <citation type="submission" date="2019-12" db="EMBL/GenBank/DDBJ databases">
        <authorList>
            <person name="Lee S.D."/>
        </authorList>
    </citation>
    <scope>NUCLEOTIDE SEQUENCE [LARGE SCALE GENOMIC DNA]</scope>
    <source>
        <strain evidence="5 6">GH1-50</strain>
    </source>
</reference>
<dbReference type="InterPro" id="IPR029063">
    <property type="entry name" value="SAM-dependent_MTases_sf"/>
</dbReference>
<comment type="caution">
    <text evidence="5">The sequence shown here is derived from an EMBL/GenBank/DDBJ whole genome shotgun (WGS) entry which is preliminary data.</text>
</comment>
<dbReference type="PANTHER" id="PTHR43464">
    <property type="entry name" value="METHYLTRANSFERASE"/>
    <property type="match status" value="1"/>
</dbReference>
<evidence type="ECO:0000256" key="2">
    <source>
        <dbReference type="ARBA" id="ARBA00022679"/>
    </source>
</evidence>
<evidence type="ECO:0000256" key="3">
    <source>
        <dbReference type="ARBA" id="ARBA00022691"/>
    </source>
</evidence>
<keyword evidence="6" id="KW-1185">Reference proteome</keyword>
<protein>
    <submittedName>
        <fullName evidence="5">Methyltransferase domain-containing protein</fullName>
    </submittedName>
</protein>
<accession>A0A7C9N0E7</accession>
<proteinExistence type="predicted"/>
<keyword evidence="1 5" id="KW-0489">Methyltransferase</keyword>
<reference evidence="5 6" key="2">
    <citation type="submission" date="2020-03" db="EMBL/GenBank/DDBJ databases">
        <title>Kangsaoukella pontilimi gen. nov., sp. nov., a new member of the family Rhodobacteraceae isolated from a tidal mudflat.</title>
        <authorList>
            <person name="Kim I.S."/>
        </authorList>
    </citation>
    <scope>NUCLEOTIDE SEQUENCE [LARGE SCALE GENOMIC DNA]</scope>
    <source>
        <strain evidence="5 6">GH1-50</strain>
    </source>
</reference>
<evidence type="ECO:0000313" key="6">
    <source>
        <dbReference type="Proteomes" id="UP000480350"/>
    </source>
</evidence>
<evidence type="ECO:0000313" key="5">
    <source>
        <dbReference type="EMBL" id="MXQ08098.1"/>
    </source>
</evidence>
<sequence>MTNTDPSDIKGVYDRRAEDYDAARSRAFFEARWLSRFADSLPEGARVLDVGCGAGEPIAGWLIREGYNVTGADFSDAMLAIARERFPNGDWRLADMRSLDLDDRFHGIIGWDSFFHLTPDEQRQTIPRLARHLLPDGVLVVTVGPIASERIGSVGGEPVYHASLSVGEYAALLESADMRLTGFMAEDPYCNFHTVLMARKTKETRP</sequence>
<gene>
    <name evidence="5" type="ORF">GQ651_09615</name>
</gene>
<dbReference type="GO" id="GO:0032259">
    <property type="term" value="P:methylation"/>
    <property type="evidence" value="ECO:0007669"/>
    <property type="project" value="UniProtKB-KW"/>
</dbReference>
<dbReference type="EMBL" id="WUPT01000002">
    <property type="protein sequence ID" value="MXQ08098.1"/>
    <property type="molecule type" value="Genomic_DNA"/>
</dbReference>
<evidence type="ECO:0000259" key="4">
    <source>
        <dbReference type="Pfam" id="PF13649"/>
    </source>
</evidence>
<dbReference type="InterPro" id="IPR041698">
    <property type="entry name" value="Methyltransf_25"/>
</dbReference>
<dbReference type="Pfam" id="PF13649">
    <property type="entry name" value="Methyltransf_25"/>
    <property type="match status" value="1"/>
</dbReference>
<evidence type="ECO:0000256" key="1">
    <source>
        <dbReference type="ARBA" id="ARBA00022603"/>
    </source>
</evidence>
<dbReference type="CDD" id="cd02440">
    <property type="entry name" value="AdoMet_MTases"/>
    <property type="match status" value="1"/>
</dbReference>
<name>A0A7C9N0E7_9RHOB</name>
<organism evidence="5 6">
    <name type="scientific">Kangsaoukella pontilimi</name>
    <dbReference type="NCBI Taxonomy" id="2691042"/>
    <lineage>
        <taxon>Bacteria</taxon>
        <taxon>Pseudomonadati</taxon>
        <taxon>Pseudomonadota</taxon>
        <taxon>Alphaproteobacteria</taxon>
        <taxon>Rhodobacterales</taxon>
        <taxon>Paracoccaceae</taxon>
        <taxon>Kangsaoukella</taxon>
    </lineage>
</organism>
<dbReference type="RefSeq" id="WP_160764046.1">
    <property type="nucleotide sequence ID" value="NZ_WUPT01000002.1"/>
</dbReference>